<sequence length="808" mass="87129">MVEGITPPAMSVSASGTSPLEVSSVVAAGLEMGLGVNLASSALMHHVPGAGAAMAGLAEPRYLRTHQTGYETPLRAQVRTADSSQESSPPLSLDTQDSTSASDLPYRNGRILAQAAANGGADNQDSDLHRRRTTGTRDTKSRTVDPSQRVGRHHRADTHDPILANPRPTTKAELEKQQYYQNNYIAFRNETKITTHGLPLTHGHDAPLSATTSVDRSSSLGERSSTHAHASFGASFGGSTQPETPSIGDKAMLSPDPHILPPASPFGVLGSSALHHDGHLNGGQYQQSGWKQQSLQRGNAFAAAGHGPTQQALLGLGGGSHFGPGVRAKVSEVLPYLVSSVPLFGEEGETVTIAEYGSLNTRSINLMQPIISSFVDKAHADTPRRENGRGDTDDYFSGLDEAASLRSILGVDAGADWPCKVNFSVIHEDSSQADFRPLSQMLDTVSESYLNPQWQATHEPSLQNVIFPSFVARPFASRIAPPSTIHLGLSLMDLHWSHTPRNPAVSLSTSAHAELTAFLTARAHEFRKGGVFVMAYIARSEDSGVVLPDRPKSTVYASSPTEASASATTAVFDKLNIAYEAGNGSMPDSSDVSPARLPQLQKERTRSNSSPNRPSVPVHAAETSAAARHMDIWTTLTNTLAPCLQRLVSCGMLKSDVARHLLSLPMHARTPRQTRNVLKSVKHLWNVEWSCGLGDEPLTSEASDIIEGTTHLVSEPEPLRLPHPAWKALQAGTLSRVAFAEHMIQLFKNLYESHFRVILREKGKLSKGAVEFVLDSLWDVLQSRIDDQEPCPIAQCELEVQVVALRRL</sequence>
<proteinExistence type="predicted"/>
<evidence type="ECO:0000313" key="2">
    <source>
        <dbReference type="EMBL" id="PWZ03199.1"/>
    </source>
</evidence>
<feature type="region of interest" description="Disordered" evidence="1">
    <location>
        <begin position="583"/>
        <end position="622"/>
    </location>
</feature>
<feature type="compositionally biased region" description="Polar residues" evidence="1">
    <location>
        <begin position="209"/>
        <end position="223"/>
    </location>
</feature>
<feature type="region of interest" description="Disordered" evidence="1">
    <location>
        <begin position="77"/>
        <end position="104"/>
    </location>
</feature>
<dbReference type="InterPro" id="IPR005299">
    <property type="entry name" value="MeTrfase_7"/>
</dbReference>
<evidence type="ECO:0000313" key="3">
    <source>
        <dbReference type="Proteomes" id="UP000246740"/>
    </source>
</evidence>
<reference evidence="2 3" key="1">
    <citation type="journal article" date="2018" name="Mol. Biol. Evol.">
        <title>Broad Genomic Sampling Reveals a Smut Pathogenic Ancestry of the Fungal Clade Ustilaginomycotina.</title>
        <authorList>
            <person name="Kijpornyongpan T."/>
            <person name="Mondo S.J."/>
            <person name="Barry K."/>
            <person name="Sandor L."/>
            <person name="Lee J."/>
            <person name="Lipzen A."/>
            <person name="Pangilinan J."/>
            <person name="LaButti K."/>
            <person name="Hainaut M."/>
            <person name="Henrissat B."/>
            <person name="Grigoriev I.V."/>
            <person name="Spatafora J.W."/>
            <person name="Aime M.C."/>
        </authorList>
    </citation>
    <scope>NUCLEOTIDE SEQUENCE [LARGE SCALE GENOMIC DNA]</scope>
    <source>
        <strain evidence="2 3">MCA 3645</strain>
    </source>
</reference>
<dbReference type="OrthoDB" id="2561385at2759"/>
<organism evidence="2 3">
    <name type="scientific">Testicularia cyperi</name>
    <dbReference type="NCBI Taxonomy" id="1882483"/>
    <lineage>
        <taxon>Eukaryota</taxon>
        <taxon>Fungi</taxon>
        <taxon>Dikarya</taxon>
        <taxon>Basidiomycota</taxon>
        <taxon>Ustilaginomycotina</taxon>
        <taxon>Ustilaginomycetes</taxon>
        <taxon>Ustilaginales</taxon>
        <taxon>Anthracoideaceae</taxon>
        <taxon>Testicularia</taxon>
    </lineage>
</organism>
<dbReference type="InterPro" id="IPR029063">
    <property type="entry name" value="SAM-dependent_MTases_sf"/>
</dbReference>
<dbReference type="SUPFAM" id="SSF53335">
    <property type="entry name" value="S-adenosyl-L-methionine-dependent methyltransferases"/>
    <property type="match status" value="1"/>
</dbReference>
<feature type="region of interest" description="Disordered" evidence="1">
    <location>
        <begin position="116"/>
        <end position="169"/>
    </location>
</feature>
<accession>A0A317Y0P3</accession>
<dbReference type="PANTHER" id="PTHR31009">
    <property type="entry name" value="S-ADENOSYL-L-METHIONINE:CARBOXYL METHYLTRANSFERASE FAMILY PROTEIN"/>
    <property type="match status" value="1"/>
</dbReference>
<feature type="compositionally biased region" description="Polar residues" evidence="1">
    <location>
        <begin position="80"/>
        <end position="102"/>
    </location>
</feature>
<dbReference type="AlphaFoldDB" id="A0A317Y0P3"/>
<dbReference type="Proteomes" id="UP000246740">
    <property type="component" value="Unassembled WGS sequence"/>
</dbReference>
<dbReference type="STRING" id="1882483.A0A317Y0P3"/>
<evidence type="ECO:0000256" key="1">
    <source>
        <dbReference type="SAM" id="MobiDB-lite"/>
    </source>
</evidence>
<name>A0A317Y0P3_9BASI</name>
<feature type="compositionally biased region" description="Low complexity" evidence="1">
    <location>
        <begin position="607"/>
        <end position="618"/>
    </location>
</feature>
<keyword evidence="3" id="KW-1185">Reference proteome</keyword>
<feature type="region of interest" description="Disordered" evidence="1">
    <location>
        <begin position="203"/>
        <end position="272"/>
    </location>
</feature>
<gene>
    <name evidence="2" type="ORF">BCV70DRAFT_209601</name>
</gene>
<dbReference type="EMBL" id="KZ819188">
    <property type="protein sequence ID" value="PWZ03199.1"/>
    <property type="molecule type" value="Genomic_DNA"/>
</dbReference>
<dbReference type="Gene3D" id="3.40.50.150">
    <property type="entry name" value="Vaccinia Virus protein VP39"/>
    <property type="match status" value="1"/>
</dbReference>
<dbReference type="InParanoid" id="A0A317Y0P3"/>
<protein>
    <submittedName>
        <fullName evidence="2">Uncharacterized protein</fullName>
    </submittedName>
</protein>
<dbReference type="GO" id="GO:0008168">
    <property type="term" value="F:methyltransferase activity"/>
    <property type="evidence" value="ECO:0007669"/>
    <property type="project" value="InterPro"/>
</dbReference>